<feature type="transmembrane region" description="Helical" evidence="8">
    <location>
        <begin position="845"/>
        <end position="864"/>
    </location>
</feature>
<dbReference type="PROSITE" id="PS00211">
    <property type="entry name" value="ABC_TRANSPORTER_1"/>
    <property type="match status" value="2"/>
</dbReference>
<dbReference type="GO" id="GO:0005886">
    <property type="term" value="C:plasma membrane"/>
    <property type="evidence" value="ECO:0007669"/>
    <property type="project" value="UniProtKB-SubCell"/>
</dbReference>
<dbReference type="Gene3D" id="3.40.50.300">
    <property type="entry name" value="P-loop containing nucleotide triphosphate hydrolases"/>
    <property type="match status" value="2"/>
</dbReference>
<evidence type="ECO:0000256" key="5">
    <source>
        <dbReference type="ARBA" id="ARBA00022989"/>
    </source>
</evidence>
<feature type="transmembrane region" description="Helical" evidence="8">
    <location>
        <begin position="730"/>
        <end position="749"/>
    </location>
</feature>
<dbReference type="InterPro" id="IPR014223">
    <property type="entry name" value="ABC_CydC/D"/>
</dbReference>
<feature type="domain" description="ABC transmembrane type-1" evidence="10">
    <location>
        <begin position="590"/>
        <end position="872"/>
    </location>
</feature>
<feature type="region of interest" description="Disordered" evidence="7">
    <location>
        <begin position="517"/>
        <end position="578"/>
    </location>
</feature>
<evidence type="ECO:0000256" key="7">
    <source>
        <dbReference type="SAM" id="MobiDB-lite"/>
    </source>
</evidence>
<dbReference type="InterPro" id="IPR017871">
    <property type="entry name" value="ABC_transporter-like_CS"/>
</dbReference>
<evidence type="ECO:0000256" key="2">
    <source>
        <dbReference type="ARBA" id="ARBA00022692"/>
    </source>
</evidence>
<keyword evidence="12" id="KW-1185">Reference proteome</keyword>
<gene>
    <name evidence="11" type="ORF">J2S35_000215</name>
</gene>
<evidence type="ECO:0000313" key="11">
    <source>
        <dbReference type="EMBL" id="MDR6891275.1"/>
    </source>
</evidence>
<dbReference type="EMBL" id="JAVDUI010000001">
    <property type="protein sequence ID" value="MDR6891275.1"/>
    <property type="molecule type" value="Genomic_DNA"/>
</dbReference>
<dbReference type="SUPFAM" id="SSF90123">
    <property type="entry name" value="ABC transporter transmembrane region"/>
    <property type="match status" value="2"/>
</dbReference>
<dbReference type="PROSITE" id="PS50893">
    <property type="entry name" value="ABC_TRANSPORTER_2"/>
    <property type="match status" value="2"/>
</dbReference>
<dbReference type="Pfam" id="PF00005">
    <property type="entry name" value="ABC_tran"/>
    <property type="match status" value="2"/>
</dbReference>
<feature type="transmembrane region" description="Helical" evidence="8">
    <location>
        <begin position="589"/>
        <end position="615"/>
    </location>
</feature>
<feature type="domain" description="ABC transmembrane type-1" evidence="10">
    <location>
        <begin position="1"/>
        <end position="272"/>
    </location>
</feature>
<dbReference type="Gene3D" id="1.20.1560.10">
    <property type="entry name" value="ABC transporter type 1, transmembrane domain"/>
    <property type="match status" value="2"/>
</dbReference>
<name>A0AAE3YFK0_9MICC</name>
<proteinExistence type="predicted"/>
<dbReference type="GO" id="GO:0034775">
    <property type="term" value="P:glutathione transmembrane transport"/>
    <property type="evidence" value="ECO:0007669"/>
    <property type="project" value="InterPro"/>
</dbReference>
<keyword evidence="2 8" id="KW-0812">Transmembrane</keyword>
<feature type="compositionally biased region" description="Low complexity" evidence="7">
    <location>
        <begin position="542"/>
        <end position="555"/>
    </location>
</feature>
<dbReference type="Proteomes" id="UP001247307">
    <property type="component" value="Unassembled WGS sequence"/>
</dbReference>
<dbReference type="InterPro" id="IPR011527">
    <property type="entry name" value="ABC1_TM_dom"/>
</dbReference>
<keyword evidence="4 11" id="KW-0067">ATP-binding</keyword>
<dbReference type="PANTHER" id="PTHR24221:SF654">
    <property type="entry name" value="ATP-BINDING CASSETTE SUB-FAMILY B MEMBER 6"/>
    <property type="match status" value="1"/>
</dbReference>
<dbReference type="InterPro" id="IPR003593">
    <property type="entry name" value="AAA+_ATPase"/>
</dbReference>
<evidence type="ECO:0000256" key="3">
    <source>
        <dbReference type="ARBA" id="ARBA00022741"/>
    </source>
</evidence>
<dbReference type="InterPro" id="IPR027417">
    <property type="entry name" value="P-loop_NTPase"/>
</dbReference>
<evidence type="ECO:0000256" key="4">
    <source>
        <dbReference type="ARBA" id="ARBA00022840"/>
    </source>
</evidence>
<protein>
    <submittedName>
        <fullName evidence="11">ATP-binding cassette subfamily C protein CydCD</fullName>
    </submittedName>
</protein>
<dbReference type="GO" id="GO:0140359">
    <property type="term" value="F:ABC-type transporter activity"/>
    <property type="evidence" value="ECO:0007669"/>
    <property type="project" value="InterPro"/>
</dbReference>
<reference evidence="11" key="1">
    <citation type="submission" date="2023-07" db="EMBL/GenBank/DDBJ databases">
        <title>Sequencing the genomes of 1000 actinobacteria strains.</title>
        <authorList>
            <person name="Klenk H.-P."/>
        </authorList>
    </citation>
    <scope>NUCLEOTIDE SEQUENCE</scope>
    <source>
        <strain evidence="11">DSM 13988</strain>
    </source>
</reference>
<keyword evidence="6 8" id="KW-0472">Membrane</keyword>
<feature type="transmembrane region" description="Helical" evidence="8">
    <location>
        <begin position="704"/>
        <end position="724"/>
    </location>
</feature>
<dbReference type="GO" id="GO:0034040">
    <property type="term" value="F:ATPase-coupled lipid transmembrane transporter activity"/>
    <property type="evidence" value="ECO:0007669"/>
    <property type="project" value="TreeGrafter"/>
</dbReference>
<sequence length="1115" mass="114553">MAAAAARSVGIIALAEALARGLGLVGRADMHTILLLAAAGAGLRGLAAWATPWLASRAAADVAATHRRRLLEARLERPHAQGDIADVSLAGRGMRDLTPYFSQFIPAAVNSAVVPIFLLARIAFADLPSAIAVAVTLPLVPVFMILIGKYTAHRTADLSQAIRTLTDSVAELARGLAVLVSLGQAGRQRRGLERVSGEYTRKVMQSLKVAFLSSLALELIATMSVALVAVIIGIRLLSGDITLYAGLVALIIAPECYTPLREVGAAYHAAEDGQHALKRARGVLSESGPASRAADARIGASGAASPGAAPAQAGARAEGAEAGPASGWRIRGDLYRGERLLAPRLDLSIPTTPGLTAVVGPSGRGKSSLLAILTGLEAGQHAEAPRLDGDGTGPESLSVPQAPAFTEDTVRAELALYVGAAASLVPVARPLGLESLLDAPTSTLSPGEQRRLALARALLAAARRPGVPLVLDEPTSQLDGDNAAAVTRLLAEAAQERRVVVATHDLALAALAGETITIGGPSGDGSDTAPDEAGPGAHRPAETPTAAAEAPAAGGEAAGDGSDAHPQAGQPDKASTGSRAVPIWRERKVLLGVFLGIVSAGCAAALTALSGWLIVRASQQPAIMYLSVAIVGVRAFGLFRAVARYGERLATHEGMLSASASLRLRLWDALATSPAHWRSISRRDGGTALLISSVDAVRDAVPRAIIPAAGAAFVSLGTLVVFAVLAPEMLWIPVASVLVGGLGASWLAARADRRATAIMAEHDDWLSRRLGVLYRAAPDLAGGGASARAVGAFADEDARFGRALRQAARSRGLGALVVVAAQAFAAAAVVVQGQPGGEGGVPLEATAALALLMVALIDPFIALLDAVPQARAWRENEARLRAALADADAPDTRRPREYSEPLAGLGARELVLAYPSGPAIGPITSFSTPGAWTLITGPSGSGKSTYLDALAGFKAPDAGQIVTPSGRHSAHAPDAWVPATALGTVTWCPQDAYVFDAPVDSNLRLAREDLTDAEIRDALSLVGLGDMDPSRPAGPGGSWLSGGERQRLSVARGLVRGADVFLLDEPTAHLDHDGAARLVADLGEALRGRTVIVVAHGDFAQLAPNLPMARHEVSH</sequence>
<dbReference type="GO" id="GO:0045454">
    <property type="term" value="P:cell redox homeostasis"/>
    <property type="evidence" value="ECO:0007669"/>
    <property type="project" value="InterPro"/>
</dbReference>
<dbReference type="NCBIfam" id="TIGR02868">
    <property type="entry name" value="CydC"/>
    <property type="match status" value="1"/>
</dbReference>
<comment type="subcellular location">
    <subcellularLocation>
        <location evidence="1">Cell membrane</location>
        <topology evidence="1">Multi-pass membrane protein</topology>
    </subcellularLocation>
</comment>
<evidence type="ECO:0000259" key="10">
    <source>
        <dbReference type="PROSITE" id="PS50929"/>
    </source>
</evidence>
<dbReference type="SMART" id="SM00382">
    <property type="entry name" value="AAA"/>
    <property type="match status" value="2"/>
</dbReference>
<evidence type="ECO:0000256" key="8">
    <source>
        <dbReference type="SAM" id="Phobius"/>
    </source>
</evidence>
<dbReference type="RefSeq" id="WP_309848874.1">
    <property type="nucleotide sequence ID" value="NZ_JAVDUI010000001.1"/>
</dbReference>
<dbReference type="InterPro" id="IPR039421">
    <property type="entry name" value="Type_1_exporter"/>
</dbReference>
<dbReference type="GO" id="GO:0016887">
    <property type="term" value="F:ATP hydrolysis activity"/>
    <property type="evidence" value="ECO:0007669"/>
    <property type="project" value="InterPro"/>
</dbReference>
<keyword evidence="3" id="KW-0547">Nucleotide-binding</keyword>
<evidence type="ECO:0000259" key="9">
    <source>
        <dbReference type="PROSITE" id="PS50893"/>
    </source>
</evidence>
<accession>A0AAE3YFK0</accession>
<feature type="region of interest" description="Disordered" evidence="7">
    <location>
        <begin position="295"/>
        <end position="324"/>
    </location>
</feature>
<evidence type="ECO:0000256" key="1">
    <source>
        <dbReference type="ARBA" id="ARBA00004651"/>
    </source>
</evidence>
<keyword evidence="5 8" id="KW-1133">Transmembrane helix</keyword>
<feature type="transmembrane region" description="Helical" evidence="8">
    <location>
        <begin position="130"/>
        <end position="148"/>
    </location>
</feature>
<dbReference type="InterPro" id="IPR003439">
    <property type="entry name" value="ABC_transporter-like_ATP-bd"/>
</dbReference>
<feature type="transmembrane region" description="Helical" evidence="8">
    <location>
        <begin position="812"/>
        <end position="833"/>
    </location>
</feature>
<feature type="transmembrane region" description="Helical" evidence="8">
    <location>
        <begin position="241"/>
        <end position="260"/>
    </location>
</feature>
<dbReference type="SUPFAM" id="SSF52540">
    <property type="entry name" value="P-loop containing nucleoside triphosphate hydrolases"/>
    <property type="match status" value="2"/>
</dbReference>
<feature type="domain" description="ABC transporter" evidence="9">
    <location>
        <begin position="905"/>
        <end position="1115"/>
    </location>
</feature>
<dbReference type="PROSITE" id="PS50929">
    <property type="entry name" value="ABC_TM1F"/>
    <property type="match status" value="2"/>
</dbReference>
<dbReference type="CDD" id="cd18584">
    <property type="entry name" value="ABC_6TM_AarD_CydD"/>
    <property type="match status" value="1"/>
</dbReference>
<feature type="transmembrane region" description="Helical" evidence="8">
    <location>
        <begin position="104"/>
        <end position="124"/>
    </location>
</feature>
<dbReference type="Pfam" id="PF00664">
    <property type="entry name" value="ABC_membrane"/>
    <property type="match status" value="1"/>
</dbReference>
<evidence type="ECO:0000313" key="12">
    <source>
        <dbReference type="Proteomes" id="UP001247307"/>
    </source>
</evidence>
<dbReference type="AlphaFoldDB" id="A0AAE3YFK0"/>
<evidence type="ECO:0000256" key="6">
    <source>
        <dbReference type="ARBA" id="ARBA00023136"/>
    </source>
</evidence>
<feature type="transmembrane region" description="Helical" evidence="8">
    <location>
        <begin position="621"/>
        <end position="639"/>
    </location>
</feature>
<dbReference type="GO" id="GO:0005524">
    <property type="term" value="F:ATP binding"/>
    <property type="evidence" value="ECO:0007669"/>
    <property type="project" value="UniProtKB-KW"/>
</dbReference>
<comment type="caution">
    <text evidence="11">The sequence shown here is derived from an EMBL/GenBank/DDBJ whole genome shotgun (WGS) entry which is preliminary data.</text>
</comment>
<dbReference type="InterPro" id="IPR036640">
    <property type="entry name" value="ABC1_TM_sf"/>
</dbReference>
<feature type="transmembrane region" description="Helical" evidence="8">
    <location>
        <begin position="209"/>
        <end position="235"/>
    </location>
</feature>
<feature type="domain" description="ABC transporter" evidence="9">
    <location>
        <begin position="329"/>
        <end position="546"/>
    </location>
</feature>
<dbReference type="PANTHER" id="PTHR24221">
    <property type="entry name" value="ATP-BINDING CASSETTE SUB-FAMILY B"/>
    <property type="match status" value="1"/>
</dbReference>
<organism evidence="11 12">
    <name type="scientific">Falsarthrobacter nasiphocae</name>
    <dbReference type="NCBI Taxonomy" id="189863"/>
    <lineage>
        <taxon>Bacteria</taxon>
        <taxon>Bacillati</taxon>
        <taxon>Actinomycetota</taxon>
        <taxon>Actinomycetes</taxon>
        <taxon>Micrococcales</taxon>
        <taxon>Micrococcaceae</taxon>
        <taxon>Falsarthrobacter</taxon>
    </lineage>
</organism>